<dbReference type="InterPro" id="IPR018774">
    <property type="entry name" value="Phage_Mu_GpT"/>
</dbReference>
<dbReference type="EMBL" id="BJMU01000004">
    <property type="protein sequence ID" value="GEB82645.1"/>
    <property type="molecule type" value="Genomic_DNA"/>
</dbReference>
<name>A0A4Y3TPA3_9PROT</name>
<comment type="caution">
    <text evidence="3">The sequence shown here is derived from an EMBL/GenBank/DDBJ whole genome shotgun (WGS) entry which is preliminary data.</text>
</comment>
<sequence>MQISQGNLQIIFTNFQSAFNKELENAQSHYKDVAMIVPSSTAVETYGFLNNLPSVREWVGSRVIHSLGTSRFSIVNRNWEQTIDIDRNDIEDDRYGLFGPVIRDMALSASSHPDELIFGLLGDGFTQKCYDGQPFFSANHVVGTGKAQRTVSNVFGSGTYAPWFLLDCSRPIRPLIFQSRRPVTFTQKTDPRSGGAFFDNKYYYGADARYNAGYGMWQLAFACTDPLTPYNYAAVRAAMMSQRSENGRPLGIRPTHLVTLPGNENAALRILRSQTIEATSNEWAGTAIPIITQFLLCANGSTAAWEKVADFVNPSETYAAGSGTTADGKPPAASGK</sequence>
<dbReference type="Pfam" id="PF10124">
    <property type="entry name" value="Mu-like_gpT"/>
    <property type="match status" value="1"/>
</dbReference>
<evidence type="ECO:0000313" key="3">
    <source>
        <dbReference type="EMBL" id="GEB82645.1"/>
    </source>
</evidence>
<dbReference type="AlphaFoldDB" id="A0A4Y3TPA3"/>
<evidence type="ECO:0000313" key="4">
    <source>
        <dbReference type="Proteomes" id="UP000317617"/>
    </source>
</evidence>
<evidence type="ECO:0000256" key="1">
    <source>
        <dbReference type="SAM" id="MobiDB-lite"/>
    </source>
</evidence>
<dbReference type="Proteomes" id="UP000317617">
    <property type="component" value="Unassembled WGS sequence"/>
</dbReference>
<gene>
    <name evidence="3" type="ORF">AOR01nite_11220</name>
</gene>
<dbReference type="STRING" id="104099.AD949_04480"/>
<reference evidence="3 4" key="1">
    <citation type="submission" date="2019-06" db="EMBL/GenBank/DDBJ databases">
        <title>Whole genome shotgun sequence of Acetobacter orleanensis NBRC 13752.</title>
        <authorList>
            <person name="Hosoyama A."/>
            <person name="Uohara A."/>
            <person name="Ohji S."/>
            <person name="Ichikawa N."/>
        </authorList>
    </citation>
    <scope>NUCLEOTIDE SEQUENCE [LARGE SCALE GENOMIC DNA]</scope>
    <source>
        <strain evidence="3 4">NBRC 13752</strain>
    </source>
</reference>
<accession>A0A4Y3TPA3</accession>
<organism evidence="3 4">
    <name type="scientific">Acetobacter orleanensis</name>
    <dbReference type="NCBI Taxonomy" id="104099"/>
    <lineage>
        <taxon>Bacteria</taxon>
        <taxon>Pseudomonadati</taxon>
        <taxon>Pseudomonadota</taxon>
        <taxon>Alphaproteobacteria</taxon>
        <taxon>Acetobacterales</taxon>
        <taxon>Acetobacteraceae</taxon>
        <taxon>Acetobacter</taxon>
    </lineage>
</organism>
<dbReference type="RefSeq" id="WP_174766764.1">
    <property type="nucleotide sequence ID" value="NZ_BJMU01000004.1"/>
</dbReference>
<keyword evidence="4" id="KW-1185">Reference proteome</keyword>
<proteinExistence type="predicted"/>
<protein>
    <submittedName>
        <fullName evidence="3">Head protein</fullName>
    </submittedName>
</protein>
<feature type="domain" description="Bacteriophage Mu GpT" evidence="2">
    <location>
        <begin position="8"/>
        <end position="294"/>
    </location>
</feature>
<evidence type="ECO:0000259" key="2">
    <source>
        <dbReference type="Pfam" id="PF10124"/>
    </source>
</evidence>
<feature type="region of interest" description="Disordered" evidence="1">
    <location>
        <begin position="317"/>
        <end position="336"/>
    </location>
</feature>